<feature type="chain" id="PRO_5012899705" evidence="1">
    <location>
        <begin position="22"/>
        <end position="640"/>
    </location>
</feature>
<evidence type="ECO:0000313" key="4">
    <source>
        <dbReference type="Proteomes" id="UP000219281"/>
    </source>
</evidence>
<dbReference type="Pfam" id="PF00578">
    <property type="entry name" value="AhpC-TSA"/>
    <property type="match status" value="1"/>
</dbReference>
<dbReference type="PROSITE" id="PS51352">
    <property type="entry name" value="THIOREDOXIN_2"/>
    <property type="match status" value="1"/>
</dbReference>
<protein>
    <submittedName>
        <fullName evidence="3">Peroxiredoxin</fullName>
    </submittedName>
</protein>
<dbReference type="OrthoDB" id="634996at2"/>
<evidence type="ECO:0000259" key="2">
    <source>
        <dbReference type="PROSITE" id="PS51352"/>
    </source>
</evidence>
<dbReference type="EMBL" id="OCMT01000001">
    <property type="protein sequence ID" value="SOD11463.1"/>
    <property type="molecule type" value="Genomic_DNA"/>
</dbReference>
<reference evidence="4" key="1">
    <citation type="submission" date="2017-09" db="EMBL/GenBank/DDBJ databases">
        <authorList>
            <person name="Varghese N."/>
            <person name="Submissions S."/>
        </authorList>
    </citation>
    <scope>NUCLEOTIDE SEQUENCE [LARGE SCALE GENOMIC DNA]</scope>
    <source>
        <strain evidence="4">CGMCC 1.12803</strain>
    </source>
</reference>
<dbReference type="GO" id="GO:0016491">
    <property type="term" value="F:oxidoreductase activity"/>
    <property type="evidence" value="ECO:0007669"/>
    <property type="project" value="InterPro"/>
</dbReference>
<dbReference type="InterPro" id="IPR036249">
    <property type="entry name" value="Thioredoxin-like_sf"/>
</dbReference>
<keyword evidence="4" id="KW-1185">Reference proteome</keyword>
<dbReference type="PANTHER" id="PTHR42852:SF17">
    <property type="entry name" value="THIOREDOXIN-LIKE PROTEIN HI_1115"/>
    <property type="match status" value="1"/>
</dbReference>
<dbReference type="SUPFAM" id="SSF52833">
    <property type="entry name" value="Thioredoxin-like"/>
    <property type="match status" value="1"/>
</dbReference>
<sequence length="640" mass="73195">MKKLMIIASAISVLAIHTGRAQEVFSINPKAAVPGTTVKVAYNPTKTVLAKEKNVNAEVYQFRNYKWKKEEVKLVKKDSLWTVDYLLPADAAFVAFKFKSGKLTDIGNAYGWILSDKDGKNIPGGYAGWAFLRNGTVPEFFPDYTDNKAMIGDEVVDYWMKQQVKQYPSTRRYIVYPWLKVLNNMGSEDAQEQAQKSIQYLKNLQDFTEADLVNIKRIYSEILNDKAAADSMSRVISSIDSAAIKKANPEKLAAYKALSTERDYKKVLARNIEFLERYPSEKADRAFDKQNWIEYSRIYSSITIIASIEKDTVTYKKYVAKAPFSTLSTIFYKCVDVPYVSQKSMNAEQVYVYARPVVDRFFQFNDEKPEGFMDVYFGFTPVYADILMRLGKYETALNLAVSAQQKYQFEKATLNELQVLLLEKLGKTEELQKALENSMRKNQMSPIMLEMLKKNYVARTKLDQGYDAYLATLKDVKLDAALEAKVKKSMIKKSVPDFKVKSNRDGRMVSLSDLKGKVVVFDFWASWCAPCKAAFPGMNMAVEKYKNDKDVVFYFVDTQEKMKDYEAYVIKYLKDNKYDFNVLFDADAKFSKSYGVGAIPHKMVLDKNGMLRFSEVGYMGSPSELVDEISMMVELARKGD</sequence>
<dbReference type="GO" id="GO:0016209">
    <property type="term" value="F:antioxidant activity"/>
    <property type="evidence" value="ECO:0007669"/>
    <property type="project" value="InterPro"/>
</dbReference>
<dbReference type="Gene3D" id="3.40.30.10">
    <property type="entry name" value="Glutaredoxin"/>
    <property type="match status" value="1"/>
</dbReference>
<dbReference type="CDD" id="cd02966">
    <property type="entry name" value="TlpA_like_family"/>
    <property type="match status" value="1"/>
</dbReference>
<dbReference type="PANTHER" id="PTHR42852">
    <property type="entry name" value="THIOL:DISULFIDE INTERCHANGE PROTEIN DSBE"/>
    <property type="match status" value="1"/>
</dbReference>
<feature type="domain" description="Thioredoxin" evidence="2">
    <location>
        <begin position="489"/>
        <end position="638"/>
    </location>
</feature>
<organism evidence="3 4">
    <name type="scientific">Pedobacter xixiisoli</name>
    <dbReference type="NCBI Taxonomy" id="1476464"/>
    <lineage>
        <taxon>Bacteria</taxon>
        <taxon>Pseudomonadati</taxon>
        <taxon>Bacteroidota</taxon>
        <taxon>Sphingobacteriia</taxon>
        <taxon>Sphingobacteriales</taxon>
        <taxon>Sphingobacteriaceae</taxon>
        <taxon>Pedobacter</taxon>
    </lineage>
</organism>
<proteinExistence type="predicted"/>
<evidence type="ECO:0000256" key="1">
    <source>
        <dbReference type="SAM" id="SignalP"/>
    </source>
</evidence>
<accession>A0A285ZP75</accession>
<name>A0A285ZP75_9SPHI</name>
<feature type="signal peptide" evidence="1">
    <location>
        <begin position="1"/>
        <end position="21"/>
    </location>
</feature>
<keyword evidence="1" id="KW-0732">Signal</keyword>
<evidence type="ECO:0000313" key="3">
    <source>
        <dbReference type="EMBL" id="SOD11463.1"/>
    </source>
</evidence>
<dbReference type="Proteomes" id="UP000219281">
    <property type="component" value="Unassembled WGS sequence"/>
</dbReference>
<dbReference type="RefSeq" id="WP_097127579.1">
    <property type="nucleotide sequence ID" value="NZ_OCMT01000001.1"/>
</dbReference>
<dbReference type="InterPro" id="IPR013766">
    <property type="entry name" value="Thioredoxin_domain"/>
</dbReference>
<gene>
    <name evidence="3" type="ORF">SAMN06297358_0163</name>
</gene>
<dbReference type="AlphaFoldDB" id="A0A285ZP75"/>
<dbReference type="InterPro" id="IPR000866">
    <property type="entry name" value="AhpC/TSA"/>
</dbReference>
<dbReference type="InterPro" id="IPR050553">
    <property type="entry name" value="Thioredoxin_ResA/DsbE_sf"/>
</dbReference>